<dbReference type="GO" id="GO:0015031">
    <property type="term" value="P:protein transport"/>
    <property type="evidence" value="ECO:0007669"/>
    <property type="project" value="UniProtKB-KW"/>
</dbReference>
<organism evidence="12 13">
    <name type="scientific">Alloalcanivorax xenomutans</name>
    <dbReference type="NCBI Taxonomy" id="1094342"/>
    <lineage>
        <taxon>Bacteria</taxon>
        <taxon>Pseudomonadati</taxon>
        <taxon>Pseudomonadota</taxon>
        <taxon>Gammaproteobacteria</taxon>
        <taxon>Oceanospirillales</taxon>
        <taxon>Alcanivoracaceae</taxon>
        <taxon>Alloalcanivorax</taxon>
    </lineage>
</organism>
<dbReference type="KEGG" id="axe:P40_16050"/>
<comment type="similarity">
    <text evidence="2">Belongs to the FliJ family.</text>
</comment>
<accession>A0A9Q3W6L6</accession>
<evidence type="ECO:0000256" key="7">
    <source>
        <dbReference type="ARBA" id="ARBA00022795"/>
    </source>
</evidence>
<evidence type="ECO:0000256" key="1">
    <source>
        <dbReference type="ARBA" id="ARBA00004413"/>
    </source>
</evidence>
<evidence type="ECO:0000256" key="11">
    <source>
        <dbReference type="SAM" id="MobiDB-lite"/>
    </source>
</evidence>
<evidence type="ECO:0000256" key="5">
    <source>
        <dbReference type="ARBA" id="ARBA00022475"/>
    </source>
</evidence>
<keyword evidence="12" id="KW-0282">Flagellum</keyword>
<dbReference type="PIRSF" id="PIRSF019404">
    <property type="entry name" value="FliJ"/>
    <property type="match status" value="1"/>
</dbReference>
<dbReference type="Gene3D" id="1.10.287.1700">
    <property type="match status" value="1"/>
</dbReference>
<evidence type="ECO:0000256" key="4">
    <source>
        <dbReference type="ARBA" id="ARBA00022448"/>
    </source>
</evidence>
<dbReference type="InterPro" id="IPR012823">
    <property type="entry name" value="Flagell_FliJ"/>
</dbReference>
<name>A0A9Q3W6L6_9GAMM</name>
<dbReference type="GO" id="GO:0003774">
    <property type="term" value="F:cytoskeletal motor activity"/>
    <property type="evidence" value="ECO:0007669"/>
    <property type="project" value="InterPro"/>
</dbReference>
<feature type="region of interest" description="Disordered" evidence="11">
    <location>
        <begin position="117"/>
        <end position="151"/>
    </location>
</feature>
<dbReference type="EMBL" id="JAJVKT010000019">
    <property type="protein sequence ID" value="MCE7509964.1"/>
    <property type="molecule type" value="Genomic_DNA"/>
</dbReference>
<keyword evidence="7" id="KW-1005">Bacterial flagellum biogenesis</keyword>
<dbReference type="PRINTS" id="PR01004">
    <property type="entry name" value="FLGFLIJ"/>
</dbReference>
<dbReference type="InterPro" id="IPR052570">
    <property type="entry name" value="FliJ"/>
</dbReference>
<dbReference type="InterPro" id="IPR053716">
    <property type="entry name" value="Flag_assembly_chemotaxis_eff"/>
</dbReference>
<evidence type="ECO:0000256" key="6">
    <source>
        <dbReference type="ARBA" id="ARBA00022500"/>
    </source>
</evidence>
<keyword evidence="8" id="KW-0653">Protein transport</keyword>
<dbReference type="GO" id="GO:0071973">
    <property type="term" value="P:bacterial-type flagellum-dependent cell motility"/>
    <property type="evidence" value="ECO:0007669"/>
    <property type="project" value="InterPro"/>
</dbReference>
<dbReference type="GO" id="GO:0044781">
    <property type="term" value="P:bacterial-type flagellum organization"/>
    <property type="evidence" value="ECO:0007669"/>
    <property type="project" value="UniProtKB-KW"/>
</dbReference>
<evidence type="ECO:0000256" key="9">
    <source>
        <dbReference type="ARBA" id="ARBA00023136"/>
    </source>
</evidence>
<sequence>MTSSSPLDTLIEQARQARDQAGHSLAEARRGQQNTAAQLSTLENYRNEYASRLQDALARGMDTLTLNTYRRFLASLDQAIEQARQVLCEQQRAIDAGQDHWRQRQQRLSSFDTLATRRQQQQQHREHRQERRQTDDIASNLHQRRLPGTAT</sequence>
<dbReference type="PANTHER" id="PTHR38786">
    <property type="entry name" value="FLAGELLAR FLIJ PROTEIN"/>
    <property type="match status" value="1"/>
</dbReference>
<proteinExistence type="inferred from homology"/>
<keyword evidence="6" id="KW-0145">Chemotaxis</keyword>
<dbReference type="GO" id="GO:0009288">
    <property type="term" value="C:bacterial-type flagellum"/>
    <property type="evidence" value="ECO:0007669"/>
    <property type="project" value="InterPro"/>
</dbReference>
<keyword evidence="12" id="KW-0969">Cilium</keyword>
<evidence type="ECO:0000256" key="8">
    <source>
        <dbReference type="ARBA" id="ARBA00022927"/>
    </source>
</evidence>
<dbReference type="AlphaFoldDB" id="A0A9Q3W6L6"/>
<dbReference type="InterPro" id="IPR018006">
    <property type="entry name" value="Flag_FliJ_proteobac"/>
</dbReference>
<reference evidence="12" key="1">
    <citation type="submission" date="2022-01" db="EMBL/GenBank/DDBJ databases">
        <authorList>
            <person name="Karlyshev A.V."/>
            <person name="Jaspars M."/>
        </authorList>
    </citation>
    <scope>NUCLEOTIDE SEQUENCE</scope>
    <source>
        <strain evidence="12">AGSA3-2</strain>
    </source>
</reference>
<evidence type="ECO:0000256" key="10">
    <source>
        <dbReference type="ARBA" id="ARBA00023225"/>
    </source>
</evidence>
<keyword evidence="4" id="KW-0813">Transport</keyword>
<keyword evidence="5" id="KW-1003">Cell membrane</keyword>
<gene>
    <name evidence="12" type="primary">fliJ</name>
    <name evidence="12" type="ORF">LZG35_15105</name>
</gene>
<dbReference type="GO" id="GO:0006935">
    <property type="term" value="P:chemotaxis"/>
    <property type="evidence" value="ECO:0007669"/>
    <property type="project" value="UniProtKB-KW"/>
</dbReference>
<dbReference type="NCBIfam" id="TIGR02473">
    <property type="entry name" value="flagell_FliJ"/>
    <property type="match status" value="1"/>
</dbReference>
<evidence type="ECO:0000313" key="13">
    <source>
        <dbReference type="Proteomes" id="UP001107961"/>
    </source>
</evidence>
<protein>
    <recommendedName>
        <fullName evidence="3">Flagellar FliJ protein</fullName>
    </recommendedName>
</protein>
<keyword evidence="12" id="KW-0966">Cell projection</keyword>
<keyword evidence="9" id="KW-0472">Membrane</keyword>
<feature type="compositionally biased region" description="Basic and acidic residues" evidence="11">
    <location>
        <begin position="123"/>
        <end position="135"/>
    </location>
</feature>
<comment type="caution">
    <text evidence="12">The sequence shown here is derived from an EMBL/GenBank/DDBJ whole genome shotgun (WGS) entry which is preliminary data.</text>
</comment>
<keyword evidence="13" id="KW-1185">Reference proteome</keyword>
<dbReference type="PANTHER" id="PTHR38786:SF1">
    <property type="entry name" value="FLAGELLAR FLIJ PROTEIN"/>
    <property type="match status" value="1"/>
</dbReference>
<dbReference type="Proteomes" id="UP001107961">
    <property type="component" value="Unassembled WGS sequence"/>
</dbReference>
<dbReference type="Pfam" id="PF02050">
    <property type="entry name" value="FliJ"/>
    <property type="match status" value="1"/>
</dbReference>
<comment type="subcellular location">
    <subcellularLocation>
        <location evidence="1">Cell membrane</location>
        <topology evidence="1">Peripheral membrane protein</topology>
        <orientation evidence="1">Cytoplasmic side</orientation>
    </subcellularLocation>
</comment>
<keyword evidence="10" id="KW-1006">Bacterial flagellum protein export</keyword>
<evidence type="ECO:0000256" key="2">
    <source>
        <dbReference type="ARBA" id="ARBA00010004"/>
    </source>
</evidence>
<evidence type="ECO:0000256" key="3">
    <source>
        <dbReference type="ARBA" id="ARBA00020392"/>
    </source>
</evidence>
<dbReference type="GO" id="GO:0005886">
    <property type="term" value="C:plasma membrane"/>
    <property type="evidence" value="ECO:0007669"/>
    <property type="project" value="UniProtKB-SubCell"/>
</dbReference>
<dbReference type="RefSeq" id="WP_063139942.1">
    <property type="nucleotide sequence ID" value="NZ_CP012331.1"/>
</dbReference>
<evidence type="ECO:0000313" key="12">
    <source>
        <dbReference type="EMBL" id="MCE7509964.1"/>
    </source>
</evidence>